<reference evidence="7 8" key="1">
    <citation type="submission" date="2020-11" db="EMBL/GenBank/DDBJ databases">
        <title>WGS of Herminiimonas contaminans strain Marseille-Q4544 isolated from planarians Schmidtea mediterranea.</title>
        <authorList>
            <person name="Kangale L."/>
        </authorList>
    </citation>
    <scope>NUCLEOTIDE SEQUENCE [LARGE SCALE GENOMIC DNA]</scope>
    <source>
        <strain evidence="7 8">Marseille-Q4544</strain>
    </source>
</reference>
<feature type="domain" description="PAS" evidence="3">
    <location>
        <begin position="429"/>
        <end position="500"/>
    </location>
</feature>
<dbReference type="PROSITE" id="PS50885">
    <property type="entry name" value="HAMP"/>
    <property type="match status" value="1"/>
</dbReference>
<dbReference type="PANTHER" id="PTHR44757">
    <property type="entry name" value="DIGUANYLATE CYCLASE DGCP"/>
    <property type="match status" value="1"/>
</dbReference>
<keyword evidence="8" id="KW-1185">Reference proteome</keyword>
<evidence type="ECO:0000313" key="7">
    <source>
        <dbReference type="EMBL" id="MBF8176323.1"/>
    </source>
</evidence>
<dbReference type="InterPro" id="IPR052155">
    <property type="entry name" value="Biofilm_reg_signaling"/>
</dbReference>
<evidence type="ECO:0000259" key="5">
    <source>
        <dbReference type="PROSITE" id="PS50885"/>
    </source>
</evidence>
<gene>
    <name evidence="7" type="ORF">IXC47_01360</name>
</gene>
<evidence type="ECO:0000259" key="4">
    <source>
        <dbReference type="PROSITE" id="PS50113"/>
    </source>
</evidence>
<evidence type="ECO:0000259" key="3">
    <source>
        <dbReference type="PROSITE" id="PS50112"/>
    </source>
</evidence>
<dbReference type="InterPro" id="IPR000014">
    <property type="entry name" value="PAS"/>
</dbReference>
<dbReference type="PROSITE" id="PS50112">
    <property type="entry name" value="PAS"/>
    <property type="match status" value="1"/>
</dbReference>
<dbReference type="PANTHER" id="PTHR44757:SF2">
    <property type="entry name" value="BIOFILM ARCHITECTURE MAINTENANCE PROTEIN MBAA"/>
    <property type="match status" value="1"/>
</dbReference>
<feature type="transmembrane region" description="Helical" evidence="2">
    <location>
        <begin position="313"/>
        <end position="332"/>
    </location>
</feature>
<dbReference type="SMART" id="SM00091">
    <property type="entry name" value="PAS"/>
    <property type="match status" value="1"/>
</dbReference>
<keyword evidence="1" id="KW-0175">Coiled coil</keyword>
<feature type="coiled-coil region" evidence="1">
    <location>
        <begin position="380"/>
        <end position="443"/>
    </location>
</feature>
<dbReference type="SMART" id="SM00267">
    <property type="entry name" value="GGDEF"/>
    <property type="match status" value="1"/>
</dbReference>
<dbReference type="Pfam" id="PF00989">
    <property type="entry name" value="PAS"/>
    <property type="match status" value="1"/>
</dbReference>
<dbReference type="PROSITE" id="PS50113">
    <property type="entry name" value="PAC"/>
    <property type="match status" value="1"/>
</dbReference>
<dbReference type="InterPro" id="IPR029787">
    <property type="entry name" value="Nucleotide_cyclase"/>
</dbReference>
<dbReference type="SUPFAM" id="SSF55073">
    <property type="entry name" value="Nucleotide cyclase"/>
    <property type="match status" value="1"/>
</dbReference>
<dbReference type="Gene3D" id="6.10.340.10">
    <property type="match status" value="1"/>
</dbReference>
<protein>
    <submittedName>
        <fullName evidence="7">Diguanylate cyclase</fullName>
    </submittedName>
</protein>
<dbReference type="NCBIfam" id="TIGR00254">
    <property type="entry name" value="GGDEF"/>
    <property type="match status" value="1"/>
</dbReference>
<dbReference type="NCBIfam" id="TIGR00229">
    <property type="entry name" value="sensory_box"/>
    <property type="match status" value="1"/>
</dbReference>
<dbReference type="EMBL" id="JADOEL010000001">
    <property type="protein sequence ID" value="MBF8176323.1"/>
    <property type="molecule type" value="Genomic_DNA"/>
</dbReference>
<dbReference type="Gene3D" id="3.30.70.270">
    <property type="match status" value="1"/>
</dbReference>
<feature type="domain" description="GGDEF" evidence="6">
    <location>
        <begin position="589"/>
        <end position="721"/>
    </location>
</feature>
<dbReference type="Proteomes" id="UP000657372">
    <property type="component" value="Unassembled WGS sequence"/>
</dbReference>
<name>A0ABS0ET24_9BURK</name>
<feature type="transmembrane region" description="Helical" evidence="2">
    <location>
        <begin position="21"/>
        <end position="46"/>
    </location>
</feature>
<keyword evidence="2" id="KW-0472">Membrane</keyword>
<feature type="domain" description="PAC" evidence="4">
    <location>
        <begin position="507"/>
        <end position="557"/>
    </location>
</feature>
<dbReference type="InterPro" id="IPR000160">
    <property type="entry name" value="GGDEF_dom"/>
</dbReference>
<evidence type="ECO:0000256" key="1">
    <source>
        <dbReference type="SAM" id="Coils"/>
    </source>
</evidence>
<keyword evidence="2" id="KW-0812">Transmembrane</keyword>
<proteinExistence type="predicted"/>
<evidence type="ECO:0000259" key="6">
    <source>
        <dbReference type="PROSITE" id="PS50887"/>
    </source>
</evidence>
<dbReference type="InterPro" id="IPR043128">
    <property type="entry name" value="Rev_trsase/Diguanyl_cyclase"/>
</dbReference>
<dbReference type="SUPFAM" id="SSF55785">
    <property type="entry name" value="PYP-like sensor domain (PAS domain)"/>
    <property type="match status" value="1"/>
</dbReference>
<dbReference type="InterPro" id="IPR035965">
    <property type="entry name" value="PAS-like_dom_sf"/>
</dbReference>
<feature type="domain" description="HAMP" evidence="5">
    <location>
        <begin position="333"/>
        <end position="385"/>
    </location>
</feature>
<sequence length="721" mass="79930">MHATNEVATGHRMRPKTPERLRLATLVTIGVCATVIVTMLILLVLIDHFAATYAKQQAQERLQQLSWQMRDSMDRGMSRMIDHAQVIAELAPVRDGQNPAEIRRVFDSVNKNFPNYAWIGLTDIEGKVVAASRGLLEGVDVSQRPWFKGGEKQIFVGDYHPALLLEDKLPETEDRWRFVDVALPVTHSDGHYRGVLGIHLSWSWARGLVNSLLIPADRQYLVEVLVVRNDGVVMLGPDYLEESTIATTSLDLARTGSTGAVAEKWPDGRRYLTGYALTGTQARPGHPTLKWAILIRQPEEIALADFRDLQQQVLWVGGAIGVLLALIAVALARQLARPLDELSAAITQRKEGTAATIPVIDGYHEVHLLSRTLADMVGREQQHIGKLRTLNENLENLVRERTQEIEQKAQALEDALQQQLVIQDRLQESEAELRATLQNANDAFISMDQDGIIVDWNEQAEHLLGWTHNEAVGQSLAELVVPPAMREGYGKDFQHFLQTGQSNIINRRVELTALRRDGVEFPIELAVGCVARRKGYLFIAFLHDITERKLMQASLMGMALKDPLTDLPNRRALIQKLPESIARGARLGKPVAVLFLDLDGFKGVNDGYGHEAGDELLRTIAQRMIGAVRTTDTVARLAGDEFVVVLEMLNGDQDAMEVADKILQTLQQPFALSAATVSISASIGIAMHWPEDTTTPEQLITLADGAMYAAKKQGKNRAVAV</sequence>
<dbReference type="CDD" id="cd00130">
    <property type="entry name" value="PAS"/>
    <property type="match status" value="1"/>
</dbReference>
<dbReference type="InterPro" id="IPR000700">
    <property type="entry name" value="PAS-assoc_C"/>
</dbReference>
<dbReference type="InterPro" id="IPR003660">
    <property type="entry name" value="HAMP_dom"/>
</dbReference>
<dbReference type="InterPro" id="IPR013767">
    <property type="entry name" value="PAS_fold"/>
</dbReference>
<dbReference type="CDD" id="cd12914">
    <property type="entry name" value="PDC1_DGC_like"/>
    <property type="match status" value="1"/>
</dbReference>
<dbReference type="CDD" id="cd01949">
    <property type="entry name" value="GGDEF"/>
    <property type="match status" value="1"/>
</dbReference>
<dbReference type="Pfam" id="PF00990">
    <property type="entry name" value="GGDEF"/>
    <property type="match status" value="1"/>
</dbReference>
<accession>A0ABS0ET24</accession>
<evidence type="ECO:0000256" key="2">
    <source>
        <dbReference type="SAM" id="Phobius"/>
    </source>
</evidence>
<comment type="caution">
    <text evidence="7">The sequence shown here is derived from an EMBL/GenBank/DDBJ whole genome shotgun (WGS) entry which is preliminary data.</text>
</comment>
<dbReference type="Gene3D" id="3.30.450.20">
    <property type="entry name" value="PAS domain"/>
    <property type="match status" value="2"/>
</dbReference>
<organism evidence="7 8">
    <name type="scientific">Herminiimonas contaminans</name>
    <dbReference type="NCBI Taxonomy" id="1111140"/>
    <lineage>
        <taxon>Bacteria</taxon>
        <taxon>Pseudomonadati</taxon>
        <taxon>Pseudomonadota</taxon>
        <taxon>Betaproteobacteria</taxon>
        <taxon>Burkholderiales</taxon>
        <taxon>Oxalobacteraceae</taxon>
        <taxon>Herminiimonas</taxon>
    </lineage>
</organism>
<dbReference type="PROSITE" id="PS50887">
    <property type="entry name" value="GGDEF"/>
    <property type="match status" value="1"/>
</dbReference>
<evidence type="ECO:0000313" key="8">
    <source>
        <dbReference type="Proteomes" id="UP000657372"/>
    </source>
</evidence>
<keyword evidence="2" id="KW-1133">Transmembrane helix</keyword>